<evidence type="ECO:0000313" key="2">
    <source>
        <dbReference type="Proteomes" id="UP000031014"/>
    </source>
</evidence>
<evidence type="ECO:0000313" key="1">
    <source>
        <dbReference type="EMBL" id="GAM15294.1"/>
    </source>
</evidence>
<comment type="caution">
    <text evidence="1">The sequence shown here is derived from an EMBL/GenBank/DDBJ whole genome shotgun (WGS) entry which is preliminary data.</text>
</comment>
<dbReference type="Proteomes" id="UP000031014">
    <property type="component" value="Unassembled WGS sequence"/>
</dbReference>
<dbReference type="EMBL" id="BASE01000079">
    <property type="protein sequence ID" value="GAM15294.1"/>
    <property type="molecule type" value="Genomic_DNA"/>
</dbReference>
<accession>A0A0A8X7N0</accession>
<keyword evidence="2" id="KW-1185">Reference proteome</keyword>
<dbReference type="AlphaFoldDB" id="A0A0A8X7N0"/>
<sequence>MISLNDLLTNKNMQANDTYMSKKVPVKWSKGDAAGMIKTVKINE</sequence>
<organism evidence="1 2">
    <name type="scientific">Mesobacillus selenatarsenatis (strain DSM 18680 / JCM 14380 / FERM P-15431 / SF-1)</name>
    <dbReference type="NCBI Taxonomy" id="1321606"/>
    <lineage>
        <taxon>Bacteria</taxon>
        <taxon>Bacillati</taxon>
        <taxon>Bacillota</taxon>
        <taxon>Bacilli</taxon>
        <taxon>Bacillales</taxon>
        <taxon>Bacillaceae</taxon>
        <taxon>Mesobacillus</taxon>
    </lineage>
</organism>
<protein>
    <submittedName>
        <fullName evidence="1">Uncharacterized protein</fullName>
    </submittedName>
</protein>
<proteinExistence type="predicted"/>
<reference evidence="1 2" key="1">
    <citation type="submission" date="2013-06" db="EMBL/GenBank/DDBJ databases">
        <title>Whole genome shotgun sequence of Bacillus selenatarsenatis SF-1.</title>
        <authorList>
            <person name="Kuroda M."/>
            <person name="Sei K."/>
            <person name="Yamashita M."/>
            <person name="Ike M."/>
        </authorList>
    </citation>
    <scope>NUCLEOTIDE SEQUENCE [LARGE SCALE GENOMIC DNA]</scope>
    <source>
        <strain evidence="1 2">SF-1</strain>
    </source>
</reference>
<name>A0A0A8X7N0_MESS1</name>
<gene>
    <name evidence="1" type="ORF">SAMD00020551_3451</name>
</gene>